<dbReference type="Proteomes" id="UP000011885">
    <property type="component" value="Unassembled WGS sequence"/>
</dbReference>
<protein>
    <submittedName>
        <fullName evidence="2">Uncharacterized protein</fullName>
    </submittedName>
</protein>
<organism evidence="2 3">
    <name type="scientific">Rhodopirellula sallentina SM41</name>
    <dbReference type="NCBI Taxonomy" id="1263870"/>
    <lineage>
        <taxon>Bacteria</taxon>
        <taxon>Pseudomonadati</taxon>
        <taxon>Planctomycetota</taxon>
        <taxon>Planctomycetia</taxon>
        <taxon>Pirellulales</taxon>
        <taxon>Pirellulaceae</taxon>
        <taxon>Rhodopirellula</taxon>
    </lineage>
</organism>
<evidence type="ECO:0000313" key="3">
    <source>
        <dbReference type="Proteomes" id="UP000011885"/>
    </source>
</evidence>
<dbReference type="RefSeq" id="WP_008673250.1">
    <property type="nucleotide sequence ID" value="NZ_ANOH01000007.1"/>
</dbReference>
<dbReference type="AlphaFoldDB" id="M5UAX6"/>
<evidence type="ECO:0000313" key="2">
    <source>
        <dbReference type="EMBL" id="EMI58454.1"/>
    </source>
</evidence>
<dbReference type="PATRIC" id="fig|1263870.3.peg.145"/>
<proteinExistence type="predicted"/>
<accession>M5UAX6</accession>
<keyword evidence="3" id="KW-1185">Reference proteome</keyword>
<name>M5UAX6_9BACT</name>
<evidence type="ECO:0000256" key="1">
    <source>
        <dbReference type="SAM" id="Phobius"/>
    </source>
</evidence>
<reference evidence="2 3" key="1">
    <citation type="journal article" date="2013" name="Mar. Genomics">
        <title>Expression of sulfatases in Rhodopirellula baltica and the diversity of sulfatases in the genus Rhodopirellula.</title>
        <authorList>
            <person name="Wegner C.E."/>
            <person name="Richter-Heitmann T."/>
            <person name="Klindworth A."/>
            <person name="Klockow C."/>
            <person name="Richter M."/>
            <person name="Achstetter T."/>
            <person name="Glockner F.O."/>
            <person name="Harder J."/>
        </authorList>
    </citation>
    <scope>NUCLEOTIDE SEQUENCE [LARGE SCALE GENOMIC DNA]</scope>
    <source>
        <strain evidence="2 3">SM41</strain>
    </source>
</reference>
<keyword evidence="1" id="KW-1133">Transmembrane helix</keyword>
<keyword evidence="1" id="KW-0812">Transmembrane</keyword>
<gene>
    <name evidence="2" type="ORF">RSSM_00129</name>
</gene>
<feature type="transmembrane region" description="Helical" evidence="1">
    <location>
        <begin position="35"/>
        <end position="54"/>
    </location>
</feature>
<comment type="caution">
    <text evidence="2">The sequence shown here is derived from an EMBL/GenBank/DDBJ whole genome shotgun (WGS) entry which is preliminary data.</text>
</comment>
<keyword evidence="1" id="KW-0472">Membrane</keyword>
<sequence>MSTWFLGKGRGNVSLMRKSREGNPSVTRYGKLERILPMLFTVGAALPVFLTAVLDRGS</sequence>
<dbReference type="EMBL" id="ANOH01000007">
    <property type="protein sequence ID" value="EMI58454.1"/>
    <property type="molecule type" value="Genomic_DNA"/>
</dbReference>